<comment type="caution">
    <text evidence="1">The sequence shown here is derived from an EMBL/GenBank/DDBJ whole genome shotgun (WGS) entry which is preliminary data.</text>
</comment>
<dbReference type="EMBL" id="AQPX01000017">
    <property type="protein sequence ID" value="EON72574.1"/>
    <property type="molecule type" value="Genomic_DNA"/>
</dbReference>
<protein>
    <submittedName>
        <fullName evidence="1">Transcription regulator</fullName>
    </submittedName>
</protein>
<evidence type="ECO:0000313" key="2">
    <source>
        <dbReference type="Proteomes" id="UP000013911"/>
    </source>
</evidence>
<reference evidence="1 2" key="1">
    <citation type="submission" date="2013-04" db="EMBL/GenBank/DDBJ databases">
        <title>Draft genome of the heavy metal tolerant bacterium Lysinibacillus sphaericus strain OT4b.31.</title>
        <authorList>
            <person name="Pena-Montenegro T.D."/>
            <person name="Dussan J."/>
        </authorList>
    </citation>
    <scope>NUCLEOTIDE SEQUENCE [LARGE SCALE GENOMIC DNA]</scope>
    <source>
        <strain evidence="1 2">OT4b.31</strain>
    </source>
</reference>
<dbReference type="AlphaFoldDB" id="R7ZEY2"/>
<evidence type="ECO:0000313" key="1">
    <source>
        <dbReference type="EMBL" id="EON72574.1"/>
    </source>
</evidence>
<dbReference type="HOGENOM" id="CLU_3137395_0_0_9"/>
<dbReference type="eggNOG" id="COG1695">
    <property type="taxonomic scope" value="Bacteria"/>
</dbReference>
<dbReference type="PATRIC" id="fig|1285586.5.peg.2140"/>
<gene>
    <name evidence="1" type="ORF">H131_10553</name>
</gene>
<proteinExistence type="predicted"/>
<dbReference type="RefSeq" id="WP_010859059.1">
    <property type="nucleotide sequence ID" value="NZ_KB933398.1"/>
</dbReference>
<organism evidence="1 2">
    <name type="scientific">Lysinibacillus sphaericus OT4b.31</name>
    <dbReference type="NCBI Taxonomy" id="1285586"/>
    <lineage>
        <taxon>Bacteria</taxon>
        <taxon>Bacillati</taxon>
        <taxon>Bacillota</taxon>
        <taxon>Bacilli</taxon>
        <taxon>Bacillales</taxon>
        <taxon>Bacillaceae</taxon>
        <taxon>Lysinibacillus</taxon>
    </lineage>
</organism>
<sequence>MRWEKLIFELGSGLVDTCVVAIGDKEDAYGYSLTSQVQSEIDKTTLYPL</sequence>
<dbReference type="Proteomes" id="UP000013911">
    <property type="component" value="Unassembled WGS sequence"/>
</dbReference>
<name>R7ZEY2_LYSSH</name>
<dbReference type="OrthoDB" id="9791785at2"/>
<accession>R7ZEY2</accession>